<dbReference type="GO" id="GO:0009143">
    <property type="term" value="P:nucleoside triphosphate catabolic process"/>
    <property type="evidence" value="ECO:0007669"/>
    <property type="project" value="InterPro"/>
</dbReference>
<reference evidence="3" key="2">
    <citation type="submission" date="2021-04" db="EMBL/GenBank/DDBJ databases">
        <authorList>
            <person name="Dong X."/>
        </authorList>
    </citation>
    <scope>NUCLEOTIDE SEQUENCE</scope>
    <source>
        <strain evidence="3">ZWT</strain>
    </source>
</reference>
<name>A0A9J6NVD9_9CLOT</name>
<dbReference type="PANTHER" id="PTHR11067:SF9">
    <property type="entry name" value="INOSINE TRIPHOSPHATE PYROPHOSPHATASE"/>
    <property type="match status" value="1"/>
</dbReference>
<dbReference type="Pfam" id="PF01725">
    <property type="entry name" value="Ham1p_like"/>
    <property type="match status" value="1"/>
</dbReference>
<dbReference type="InterPro" id="IPR002637">
    <property type="entry name" value="RdgB/HAM1"/>
</dbReference>
<evidence type="ECO:0000313" key="3">
    <source>
        <dbReference type="EMBL" id="MCM1988227.1"/>
    </source>
</evidence>
<dbReference type="GO" id="GO:0047429">
    <property type="term" value="F:nucleoside triphosphate diphosphatase activity"/>
    <property type="evidence" value="ECO:0007669"/>
    <property type="project" value="InterPro"/>
</dbReference>
<protein>
    <recommendedName>
        <fullName evidence="5">Non-canonical purine NTP pyrophosphatase</fullName>
    </recommendedName>
</protein>
<dbReference type="InterPro" id="IPR029001">
    <property type="entry name" value="ITPase-like_fam"/>
</dbReference>
<keyword evidence="4" id="KW-1185">Reference proteome</keyword>
<evidence type="ECO:0000256" key="1">
    <source>
        <dbReference type="ARBA" id="ARBA00008023"/>
    </source>
</evidence>
<evidence type="ECO:0000256" key="2">
    <source>
        <dbReference type="ARBA" id="ARBA00022801"/>
    </source>
</evidence>
<dbReference type="AlphaFoldDB" id="A0A9J6NVD9"/>
<evidence type="ECO:0000313" key="4">
    <source>
        <dbReference type="Proteomes" id="UP001056429"/>
    </source>
</evidence>
<comment type="similarity">
    <text evidence="1">Belongs to the HAM1 NTPase family.</text>
</comment>
<evidence type="ECO:0008006" key="5">
    <source>
        <dbReference type="Google" id="ProtNLM"/>
    </source>
</evidence>
<accession>A0A9J6NVD9</accession>
<comment type="caution">
    <text evidence="3">The sequence shown here is derived from an EMBL/GenBank/DDBJ whole genome shotgun (WGS) entry which is preliminary data.</text>
</comment>
<dbReference type="Proteomes" id="UP001056429">
    <property type="component" value="Unassembled WGS sequence"/>
</dbReference>
<proteinExistence type="inferred from homology"/>
<organism evidence="3 4">
    <name type="scientific">Oceanirhabdus seepicola</name>
    <dbReference type="NCBI Taxonomy" id="2828781"/>
    <lineage>
        <taxon>Bacteria</taxon>
        <taxon>Bacillati</taxon>
        <taxon>Bacillota</taxon>
        <taxon>Clostridia</taxon>
        <taxon>Eubacteriales</taxon>
        <taxon>Clostridiaceae</taxon>
        <taxon>Oceanirhabdus</taxon>
    </lineage>
</organism>
<dbReference type="PANTHER" id="PTHR11067">
    <property type="entry name" value="INOSINE TRIPHOSPHATE PYROPHOSPHATASE/HAM1 PROTEIN"/>
    <property type="match status" value="1"/>
</dbReference>
<dbReference type="GO" id="GO:0005737">
    <property type="term" value="C:cytoplasm"/>
    <property type="evidence" value="ECO:0007669"/>
    <property type="project" value="TreeGrafter"/>
</dbReference>
<dbReference type="EMBL" id="JAGSOJ010000001">
    <property type="protein sequence ID" value="MCM1988227.1"/>
    <property type="molecule type" value="Genomic_DNA"/>
</dbReference>
<sequence>MQEIIFVTTNKGKIAYAQENLKNIKVLPYNAELIEPRSDDLKEIAKQKVIQAYNIVKKPCIALDAGFFIREWNGFPRAYVNPMLETIGIKGIIKLMEGIEDRYCEFRECLAYYDGIEIRFFESKSPGMISHSIRGKEKENQWSELWYIFEPKNFDKTIAEFNEEDFVEYQRLEEITCMKKFGDWYELQNK</sequence>
<gene>
    <name evidence="3" type="ORF">KDK92_00630</name>
</gene>
<reference evidence="3" key="1">
    <citation type="journal article" date="2021" name="mSystems">
        <title>Bacteria and Archaea Synergistically Convert Glycine Betaine to Biogenic Methane in the Formosa Cold Seep of the South China Sea.</title>
        <authorList>
            <person name="Li L."/>
            <person name="Zhang W."/>
            <person name="Zhang S."/>
            <person name="Song L."/>
            <person name="Sun Q."/>
            <person name="Zhang H."/>
            <person name="Xiang H."/>
            <person name="Dong X."/>
        </authorList>
    </citation>
    <scope>NUCLEOTIDE SEQUENCE</scope>
    <source>
        <strain evidence="3">ZWT</strain>
    </source>
</reference>
<dbReference type="Gene3D" id="3.90.950.10">
    <property type="match status" value="1"/>
</dbReference>
<keyword evidence="2" id="KW-0378">Hydrolase</keyword>
<dbReference type="SUPFAM" id="SSF52972">
    <property type="entry name" value="ITPase-like"/>
    <property type="match status" value="1"/>
</dbReference>